<dbReference type="Pfam" id="PF13920">
    <property type="entry name" value="zf-C3HC4_3"/>
    <property type="match status" value="1"/>
</dbReference>
<dbReference type="PROSITE" id="PS50089">
    <property type="entry name" value="ZF_RING_2"/>
    <property type="match status" value="1"/>
</dbReference>
<dbReference type="Gene3D" id="3.30.40.10">
    <property type="entry name" value="Zinc/RING finger domain, C3HC4 (zinc finger)"/>
    <property type="match status" value="1"/>
</dbReference>
<feature type="domain" description="RING-type" evidence="5">
    <location>
        <begin position="444"/>
        <end position="490"/>
    </location>
</feature>
<feature type="compositionally biased region" description="Low complexity" evidence="4">
    <location>
        <begin position="327"/>
        <end position="372"/>
    </location>
</feature>
<keyword evidence="1 3" id="KW-0479">Metal-binding</keyword>
<dbReference type="AlphaFoldDB" id="A0A1I7YRS4"/>
<accession>A0A1I7YRS4</accession>
<keyword evidence="2" id="KW-0862">Zinc</keyword>
<evidence type="ECO:0000313" key="6">
    <source>
        <dbReference type="Proteomes" id="UP000095287"/>
    </source>
</evidence>
<feature type="region of interest" description="Disordered" evidence="4">
    <location>
        <begin position="324"/>
        <end position="404"/>
    </location>
</feature>
<keyword evidence="6" id="KW-1185">Reference proteome</keyword>
<sequence>MVTTSITAFVTTTLPGENRLLLRNSEVKQLDERDGQSALLAGALPYAVYRPAALSCPTYRSPNNLLSHLSRLVGTAARPKCNALIGIITVGAASNSHGHRLRRLSGHGASKKCTESSLERLRFLRRLRFDAIFTTPTDGGRFATGTCLLLVFRCCSRFITTVAFVTLLLSAHRQSPFFALDPSPTAIHHHVLRLELRRRTEQKAFFSISGRCGGGDGADKLMTQVAAVAALRGSPSLVRRGRTTPRFRAKNLLLAAAAATDSRHQKAAREPVTREGEGHRPPPPPSPRAANPERPRQTTSRSHLPRSVERTMLAGFLDRVRKRFNSDDLPPSRSRSSSLSSASSCSSSALSSHDDPSAIPSTSAAAPSAGSPFTVRLFKSPSRPSSRSSKHDRSSSKRRHTAPLEMMIEPAMIERFLAKRHIQRLYVACEKEEPDLPELSIDECFLCRSRKATICVLPCMHEIMCRKCAVHLVEISLNKGLTGVNCPICRTEVTHFINRKKRSASAAPLRKNRSSTEASRSVAASSSGTRSRIYCSSSASSSSST</sequence>
<dbReference type="WBParaSite" id="L893_g19167.t1">
    <property type="protein sequence ID" value="L893_g19167.t1"/>
    <property type="gene ID" value="L893_g19167"/>
</dbReference>
<evidence type="ECO:0000256" key="3">
    <source>
        <dbReference type="PROSITE-ProRule" id="PRU00175"/>
    </source>
</evidence>
<protein>
    <submittedName>
        <fullName evidence="7">RING-type domain-containing protein</fullName>
    </submittedName>
</protein>
<dbReference type="SUPFAM" id="SSF57850">
    <property type="entry name" value="RING/U-box"/>
    <property type="match status" value="1"/>
</dbReference>
<dbReference type="InterPro" id="IPR001841">
    <property type="entry name" value="Znf_RING"/>
</dbReference>
<feature type="region of interest" description="Disordered" evidence="4">
    <location>
        <begin position="504"/>
        <end position="545"/>
    </location>
</feature>
<feature type="compositionally biased region" description="Polar residues" evidence="4">
    <location>
        <begin position="515"/>
        <end position="530"/>
    </location>
</feature>
<dbReference type="GO" id="GO:0008270">
    <property type="term" value="F:zinc ion binding"/>
    <property type="evidence" value="ECO:0007669"/>
    <property type="project" value="UniProtKB-KW"/>
</dbReference>
<organism evidence="6 7">
    <name type="scientific">Steinernema glaseri</name>
    <dbReference type="NCBI Taxonomy" id="37863"/>
    <lineage>
        <taxon>Eukaryota</taxon>
        <taxon>Metazoa</taxon>
        <taxon>Ecdysozoa</taxon>
        <taxon>Nematoda</taxon>
        <taxon>Chromadorea</taxon>
        <taxon>Rhabditida</taxon>
        <taxon>Tylenchina</taxon>
        <taxon>Panagrolaimomorpha</taxon>
        <taxon>Strongyloidoidea</taxon>
        <taxon>Steinernematidae</taxon>
        <taxon>Steinernema</taxon>
    </lineage>
</organism>
<dbReference type="SMART" id="SM00184">
    <property type="entry name" value="RING"/>
    <property type="match status" value="1"/>
</dbReference>
<name>A0A1I7YRS4_9BILA</name>
<evidence type="ECO:0000256" key="2">
    <source>
        <dbReference type="ARBA" id="ARBA00022833"/>
    </source>
</evidence>
<evidence type="ECO:0000256" key="1">
    <source>
        <dbReference type="ARBA" id="ARBA00022771"/>
    </source>
</evidence>
<proteinExistence type="predicted"/>
<evidence type="ECO:0000313" key="7">
    <source>
        <dbReference type="WBParaSite" id="L893_g19167.t1"/>
    </source>
</evidence>
<feature type="region of interest" description="Disordered" evidence="4">
    <location>
        <begin position="258"/>
        <end position="311"/>
    </location>
</feature>
<keyword evidence="1 3" id="KW-0863">Zinc-finger</keyword>
<evidence type="ECO:0000259" key="5">
    <source>
        <dbReference type="PROSITE" id="PS50089"/>
    </source>
</evidence>
<feature type="compositionally biased region" description="Basic and acidic residues" evidence="4">
    <location>
        <begin position="261"/>
        <end position="280"/>
    </location>
</feature>
<evidence type="ECO:0000256" key="4">
    <source>
        <dbReference type="SAM" id="MobiDB-lite"/>
    </source>
</evidence>
<dbReference type="Proteomes" id="UP000095287">
    <property type="component" value="Unplaced"/>
</dbReference>
<dbReference type="InterPro" id="IPR013083">
    <property type="entry name" value="Znf_RING/FYVE/PHD"/>
</dbReference>
<feature type="compositionally biased region" description="Low complexity" evidence="4">
    <location>
        <begin position="536"/>
        <end position="545"/>
    </location>
</feature>
<reference evidence="7" key="1">
    <citation type="submission" date="2016-11" db="UniProtKB">
        <authorList>
            <consortium name="WormBaseParasite"/>
        </authorList>
    </citation>
    <scope>IDENTIFICATION</scope>
</reference>